<keyword evidence="3" id="KW-0812">Transmembrane</keyword>
<reference evidence="8" key="1">
    <citation type="journal article" date="2020" name="Microb. Genom.">
        <title>Genetic diversity of clinical and environmental Mucorales isolates obtained from an investigation of mucormycosis cases among solid organ transplant recipients.</title>
        <authorList>
            <person name="Nguyen M.H."/>
            <person name="Kaul D."/>
            <person name="Muto C."/>
            <person name="Cheng S.J."/>
            <person name="Richter R.A."/>
            <person name="Bruno V.M."/>
            <person name="Liu G."/>
            <person name="Beyhan S."/>
            <person name="Sundermann A.J."/>
            <person name="Mounaud S."/>
            <person name="Pasculle A.W."/>
            <person name="Nierman W.C."/>
            <person name="Driscoll E."/>
            <person name="Cumbie R."/>
            <person name="Clancy C.J."/>
            <person name="Dupont C.L."/>
        </authorList>
    </citation>
    <scope>NUCLEOTIDE SEQUENCE</scope>
    <source>
        <strain evidence="8">GL16</strain>
    </source>
</reference>
<comment type="similarity">
    <text evidence="1">Belongs to the ThrE exporter (TC 2.A.79) family.</text>
</comment>
<evidence type="ECO:0000256" key="3">
    <source>
        <dbReference type="SAM" id="Phobius"/>
    </source>
</evidence>
<evidence type="ECO:0000259" key="7">
    <source>
        <dbReference type="Pfam" id="PF24101"/>
    </source>
</evidence>
<dbReference type="EMBL" id="JAANIT010000621">
    <property type="protein sequence ID" value="KAG1545892.1"/>
    <property type="molecule type" value="Genomic_DNA"/>
</dbReference>
<feature type="region of interest" description="Disordered" evidence="2">
    <location>
        <begin position="1500"/>
        <end position="1548"/>
    </location>
</feature>
<feature type="domain" description="GTF3C1 extended winged-helix" evidence="7">
    <location>
        <begin position="380"/>
        <end position="483"/>
    </location>
</feature>
<feature type="domain" description="Threonine/serine exporter-like N-terminal" evidence="5">
    <location>
        <begin position="1623"/>
        <end position="1860"/>
    </location>
</feature>
<evidence type="ECO:0000259" key="6">
    <source>
        <dbReference type="Pfam" id="PF20222"/>
    </source>
</evidence>
<dbReference type="InterPro" id="IPR007309">
    <property type="entry name" value="TFIIIC_Bblock-bd"/>
</dbReference>
<feature type="domain" description="B-block binding subunit of TFIIIC" evidence="4">
    <location>
        <begin position="45"/>
        <end position="106"/>
    </location>
</feature>
<proteinExistence type="inferred from homology"/>
<dbReference type="Pfam" id="PF20222">
    <property type="entry name" value="DUF6581"/>
    <property type="match status" value="1"/>
</dbReference>
<feature type="region of interest" description="Disordered" evidence="2">
    <location>
        <begin position="323"/>
        <end position="343"/>
    </location>
</feature>
<dbReference type="Pfam" id="PF04182">
    <property type="entry name" value="B-block_TFIIIC"/>
    <property type="match status" value="1"/>
</dbReference>
<dbReference type="InterPro" id="IPR010619">
    <property type="entry name" value="ThrE-like_N"/>
</dbReference>
<name>A0A9P6YDS3_RHIOR</name>
<dbReference type="PANTHER" id="PTHR31082:SF4">
    <property type="entry name" value="PHEROMONE-REGULATED MEMBRANE PROTEIN 10"/>
    <property type="match status" value="1"/>
</dbReference>
<evidence type="ECO:0000313" key="8">
    <source>
        <dbReference type="EMBL" id="KAG1545892.1"/>
    </source>
</evidence>
<dbReference type="GO" id="GO:0022857">
    <property type="term" value="F:transmembrane transporter activity"/>
    <property type="evidence" value="ECO:0007669"/>
    <property type="project" value="InterPro"/>
</dbReference>
<feature type="region of interest" description="Disordered" evidence="2">
    <location>
        <begin position="1331"/>
        <end position="1379"/>
    </location>
</feature>
<organism evidence="8 9">
    <name type="scientific">Rhizopus oryzae</name>
    <name type="common">Mucormycosis agent</name>
    <name type="synonym">Rhizopus arrhizus var. delemar</name>
    <dbReference type="NCBI Taxonomy" id="64495"/>
    <lineage>
        <taxon>Eukaryota</taxon>
        <taxon>Fungi</taxon>
        <taxon>Fungi incertae sedis</taxon>
        <taxon>Mucoromycota</taxon>
        <taxon>Mucoromycotina</taxon>
        <taxon>Mucoromycetes</taxon>
        <taxon>Mucorales</taxon>
        <taxon>Mucorineae</taxon>
        <taxon>Rhizopodaceae</taxon>
        <taxon>Rhizopus</taxon>
    </lineage>
</organism>
<feature type="transmembrane region" description="Helical" evidence="3">
    <location>
        <begin position="1916"/>
        <end position="1933"/>
    </location>
</feature>
<evidence type="ECO:0000259" key="4">
    <source>
        <dbReference type="Pfam" id="PF04182"/>
    </source>
</evidence>
<dbReference type="OrthoDB" id="68020at2759"/>
<feature type="transmembrane region" description="Helical" evidence="3">
    <location>
        <begin position="1799"/>
        <end position="1829"/>
    </location>
</feature>
<protein>
    <submittedName>
        <fullName evidence="8">Uncharacterized protein</fullName>
    </submittedName>
</protein>
<dbReference type="InterPro" id="IPR056467">
    <property type="entry name" value="eWH_GTF3C1"/>
</dbReference>
<dbReference type="InterPro" id="IPR051361">
    <property type="entry name" value="ThrE/Ser_Exporter"/>
</dbReference>
<keyword evidence="3" id="KW-1133">Transmembrane helix</keyword>
<comment type="caution">
    <text evidence="8">The sequence shown here is derived from an EMBL/GenBank/DDBJ whole genome shotgun (WGS) entry which is preliminary data.</text>
</comment>
<sequence length="2016" mass="232260">MSFADINSMSDIIVTAPEEVQDEAIYGQAKHIKKALSDKHKLVINEVAKYKDQGISQYSLGQALNMKPNYLHYYLKKCFENEIIVKHNVYAKGMCTNMLYLKRFASQSDTVENPTAVQDDKIEYSDVICTYDVFRTRLLNQLESAKDNMMSLSDIVIKLGCTSEYRKRWARIQITNIHNQGDIEKVHANDGKKTRVCVRLRKDKQSTQSTQYVKNLDERREIQRIYRDCPYEHQLYQTVVQAEEKGVTRQEMMDKYPYIYPDYIDSFFQQVVTIPKDSRLNDFLVYAAEITEDKNKYFRYFSSDGWKKYNEKLQKGLLGPEMDVQTTSSQNSTDVHIPKKRTADNTQISSEEGFVNQLIHDACPNAPKPKKAKGANYLKSIKIKRMGILLDMIEKERILEFNNWTLKEFNQLETNVISGQHVSKETLAKLATQLQEENKLKIYVTSIRKESGLVELKTFFLHQSLSPDSEQVKQFIENYRLEQSVRYIATKYNRQVLQKVNVEQLPPTYSGPEECSGKRDDFIKETGYHATRIVAFENGWIQSRYLRAKEIHKTLLEAYIFTHQSTNDRLVKMSEFIPYITVDTLIKIHGRLPYTNDDFMKFIKVKENRKLKLKDLPRNIQSIVFHSPHQVKTAISRLLDIIKSLELVEIIKNPLNQTMLKLSKHGKVRDYYSKENTVVATFALDTVKDIDVFWTELRDRCIDALHLHGPHAIEYIDKSSPIAKITTRRSWWTSDMLTKKQQDTLNTYVDFEKATVPLNDIPLRAYLANQLNLPRKRIKLYFQALVKDFERKKAKPEKPVCKYKAITPSPAISQLMKISLEKRKLNVAVKQIKELKPFVQPTFIGSRQFKKHRHRYDPYLEPDVTEFRYNRVSDRLPDLEKDVLLYAYCIMKSRSKKSIFYWSPITKLLPHRNQEKCRRTLCTMAVMDNQLITTIQKLTRMWEYIYKEGIKNGDIQDERPWDTKDFDLCRYLEYFLHKLREEHISMDNGNILYLGTNEYLMPKSCAELYKNFEIIREELVGLNIKSQSIRLLEEKDEEKDTHESIQKYKDEISIELVKILIKKILVSFSEDYSTEDAFLSIKQYSDKIVEEASKQLKLDGLIVHDRHNFGRIPGRLINVSERFLNLASSVLPHNLFEEAQLYYTDLVQYHASLLTKDTNSGQVASTLDLLSQGKITLDIPERENYIRPKLSGIYPKESAVGLRELYIRRGLDVAVFPTEHLPPIEHSYITWNHTKVLTNREITCHLQALKQACPLAVSIYATLKDFGILGASFDHLKRKFLETNPNTRTQDIFTAFSNLVNYEPPLAKLVGFEKLRYRFNMNRLFKKKNSKNIQNSANKTNTRIDDQVSISSETLSKNTDAKKSSESTFSHNPIKESSIQQDEEIIKKESNVTDMEEERDIVKELKTSLTDAGTTCLVEATMDQAQARDRHIRFQDHVVESATLVQHMLNMKSGKSTTAVDSVMYNNNAQHDDETRSFSMPFKGIRGSVLASLMKLEAQRYGGEKNRKKTRRNSKHEDTLKNKKPASLYSFPIHTPDESLHSPTKLKRPALRPRSVSWLSGVTSSKYVVPSLEKRKKSNGSTLSRRSSSNSLQTTASQFEPITLEDRIRITFEIANILQKQEFLRKLCRSLITYGCPAHRLEYAMRQVSHTLGVDAEYVYIPSVMLMTFYDSTTHTTETHFIRQSPGFEMHRLCDIYRLEKLVAYGEVSVDEALEFIDKVNEQPSIYPRWFQPFIYSIASFSGCVLFYGGRWREGGIAAALGMLFAVNELFSTFVSSLQPIWEITVCILIGFVARGLQHYGFCFIPIAFSSFIVVLPGYPMIIAIIELVSRQLVNGVVRMVYAVIYSFLLGYGVSLGSSLYLAIDKNATTDISEQCKLASSVSTCIASESQWFNFFLVPLFGTAFCLYLKAKFPRWPIMLAFASSSYIINYALSCWAHAPSQILQIAPAFCVALVGNMISKFTGMMTFDAVLLGIFYLLPSGLGVKAALGLFSKTNETGSEGAGFALVMIETSIGK</sequence>
<feature type="transmembrane region" description="Helical" evidence="3">
    <location>
        <begin position="1892"/>
        <end position="1909"/>
    </location>
</feature>
<feature type="domain" description="Transcription factor tau subunit sfc3/Tfc3 C-terminal" evidence="6">
    <location>
        <begin position="871"/>
        <end position="1180"/>
    </location>
</feature>
<feature type="compositionally biased region" description="Polar residues" evidence="2">
    <location>
        <begin position="324"/>
        <end position="334"/>
    </location>
</feature>
<dbReference type="InterPro" id="IPR046488">
    <property type="entry name" value="Sfc3/Tfc3_C"/>
</dbReference>
<evidence type="ECO:0000256" key="1">
    <source>
        <dbReference type="ARBA" id="ARBA00034125"/>
    </source>
</evidence>
<feature type="transmembrane region" description="Helical" evidence="3">
    <location>
        <begin position="1770"/>
        <end position="1793"/>
    </location>
</feature>
<feature type="transmembrane region" description="Helical" evidence="3">
    <location>
        <begin position="1730"/>
        <end position="1749"/>
    </location>
</feature>
<feature type="transmembrane region" description="Helical" evidence="3">
    <location>
        <begin position="1939"/>
        <end position="1959"/>
    </location>
</feature>
<feature type="region of interest" description="Disordered" evidence="2">
    <location>
        <begin position="1571"/>
        <end position="1595"/>
    </location>
</feature>
<evidence type="ECO:0000259" key="5">
    <source>
        <dbReference type="Pfam" id="PF06738"/>
    </source>
</evidence>
<dbReference type="PANTHER" id="PTHR31082">
    <property type="entry name" value="PHEROMONE-REGULATED MEMBRANE PROTEIN 10"/>
    <property type="match status" value="1"/>
</dbReference>
<gene>
    <name evidence="8" type="ORF">G6F51_005199</name>
</gene>
<dbReference type="Proteomes" id="UP000717996">
    <property type="component" value="Unassembled WGS sequence"/>
</dbReference>
<keyword evidence="3" id="KW-0472">Membrane</keyword>
<dbReference type="Pfam" id="PF24101">
    <property type="entry name" value="WHD_GTF3C1"/>
    <property type="match status" value="1"/>
</dbReference>
<evidence type="ECO:0000313" key="9">
    <source>
        <dbReference type="Proteomes" id="UP000717996"/>
    </source>
</evidence>
<feature type="compositionally biased region" description="Low complexity" evidence="2">
    <location>
        <begin position="1579"/>
        <end position="1592"/>
    </location>
</feature>
<feature type="compositionally biased region" description="Polar residues" evidence="2">
    <location>
        <begin position="1366"/>
        <end position="1379"/>
    </location>
</feature>
<dbReference type="Pfam" id="PF06738">
    <property type="entry name" value="ThrE"/>
    <property type="match status" value="1"/>
</dbReference>
<feature type="compositionally biased region" description="Polar residues" evidence="2">
    <location>
        <begin position="1331"/>
        <end position="1341"/>
    </location>
</feature>
<accession>A0A9P6YDS3</accession>
<evidence type="ECO:0000256" key="2">
    <source>
        <dbReference type="SAM" id="MobiDB-lite"/>
    </source>
</evidence>
<feature type="transmembrane region" description="Helical" evidence="3">
    <location>
        <begin position="1971"/>
        <end position="1992"/>
    </location>
</feature>
<feature type="compositionally biased region" description="Polar residues" evidence="2">
    <location>
        <begin position="1348"/>
        <end position="1358"/>
    </location>
</feature>
<feature type="transmembrane region" description="Helical" evidence="3">
    <location>
        <begin position="1841"/>
        <end position="1864"/>
    </location>
</feature>